<dbReference type="Gene3D" id="3.10.20.30">
    <property type="match status" value="1"/>
</dbReference>
<organism evidence="4 5">
    <name type="scientific">Pseudoprevotella muciniphila</name>
    <dbReference type="NCBI Taxonomy" id="2133944"/>
    <lineage>
        <taxon>Bacteria</taxon>
        <taxon>Pseudomonadati</taxon>
        <taxon>Bacteroidota</taxon>
        <taxon>Bacteroidia</taxon>
        <taxon>Bacteroidales</taxon>
        <taxon>Prevotellaceae</taxon>
        <taxon>Pseudoprevotella</taxon>
    </lineage>
</organism>
<proteinExistence type="inferred from homology"/>
<dbReference type="SUPFAM" id="SSF81301">
    <property type="entry name" value="Nucleotidyltransferase"/>
    <property type="match status" value="1"/>
</dbReference>
<evidence type="ECO:0000256" key="1">
    <source>
        <dbReference type="ARBA" id="ARBA00007476"/>
    </source>
</evidence>
<feature type="domain" description="ACT" evidence="2">
    <location>
        <begin position="661"/>
        <end position="733"/>
    </location>
</feature>
<dbReference type="InterPro" id="IPR002912">
    <property type="entry name" value="ACT_dom"/>
</dbReference>
<dbReference type="FunFam" id="3.10.20.30:FF:000002">
    <property type="entry name" value="GTP pyrophosphokinase (RelA/SpoT)"/>
    <property type="match status" value="1"/>
</dbReference>
<dbReference type="SUPFAM" id="SSF109604">
    <property type="entry name" value="HD-domain/PDEase-like"/>
    <property type="match status" value="1"/>
</dbReference>
<dbReference type="GO" id="GO:0016787">
    <property type="term" value="F:hydrolase activity"/>
    <property type="evidence" value="ECO:0007669"/>
    <property type="project" value="UniProtKB-KW"/>
</dbReference>
<dbReference type="Pfam" id="PF02824">
    <property type="entry name" value="TGS"/>
    <property type="match status" value="1"/>
</dbReference>
<accession>A0A5P8E5E1</accession>
<dbReference type="InterPro" id="IPR004095">
    <property type="entry name" value="TGS"/>
</dbReference>
<sequence>MTKGSKSIFRLIYCLAHREKLVKPFGEVMRRVRDFVVSELSLGARQADDFGFNRVQTALETVLLAADETGIRGNVLVAAVADAVIDDEEGRLRAKAAFGNDVYDALTAFSRISTLCSKVEAMKSENFRNLLIAQANDIRVVLLLIARSVNVMRKIRDTKQKDAQRRESYEAAYLYAPLAHKLGLYALKSELEDLSLKYLEHDAYYHIKDKLNATKRARDEYVEHFIAPIREMLDGEGMDYHIKARTKSIHSIWQKMKKQKCEFEGVYDLFAIRIILNVPLKKEKEQCWKVFSLITARYESNLKRLRDWLTVPKSNGYESLHITVRGPQDKWVEVQIRTERMDEIAEHGLAAHWRYKGVKSSGGNVESWLADIRNALETGDEKLLSDSMASSRPEQNTYVFTPKGDLFSLPAGATVLDFAYMIHTGVGNRCTGAKIGGRNVSLRHVLHSGDTVEVQTSNNQTPKADWQQIVVSGHARSKIRAAVKELSAREAALAREQVERRLKNRKVEWDETVINRLVHKFSYKEANDFFKDISNGRLDVMEVIDRYTELYHREHGANTSAEPVRSAEEYNFEQDSANAGAVGHGGDVLVIDRNLKGLDFQMARCCNPVYGDDVFGFVTVSGGIKIHCTDCPNAPALRERFGYRIVKARWAGKGGEKYPVTLRVVGNDDLGIVNNITSIIAREEKIMLRSIRIDSNAGLFSGVLTVLVDDTDTIGKLVKKIKGVKGVVGVERV</sequence>
<evidence type="ECO:0000259" key="3">
    <source>
        <dbReference type="PROSITE" id="PS51880"/>
    </source>
</evidence>
<dbReference type="EMBL" id="CP033459">
    <property type="protein sequence ID" value="QFQ12148.1"/>
    <property type="molecule type" value="Genomic_DNA"/>
</dbReference>
<dbReference type="SMART" id="SM00954">
    <property type="entry name" value="RelA_SpoT"/>
    <property type="match status" value="1"/>
</dbReference>
<dbReference type="Pfam" id="PF19296">
    <property type="entry name" value="RelA_AH_RIS"/>
    <property type="match status" value="1"/>
</dbReference>
<dbReference type="PANTHER" id="PTHR21262">
    <property type="entry name" value="GUANOSINE-3',5'-BIS DIPHOSPHATE 3'-PYROPHOSPHOHYDROLASE"/>
    <property type="match status" value="1"/>
</dbReference>
<reference evidence="4 5" key="1">
    <citation type="submission" date="2018-11" db="EMBL/GenBank/DDBJ databases">
        <authorList>
            <person name="Na S.W."/>
            <person name="Baik M."/>
        </authorList>
    </citation>
    <scope>NUCLEOTIDE SEQUENCE [LARGE SCALE GENOMIC DNA]</scope>
    <source>
        <strain evidence="4 5">E39</strain>
    </source>
</reference>
<dbReference type="InterPro" id="IPR043519">
    <property type="entry name" value="NT_sf"/>
</dbReference>
<evidence type="ECO:0000313" key="4">
    <source>
        <dbReference type="EMBL" id="QFQ12148.1"/>
    </source>
</evidence>
<dbReference type="SUPFAM" id="SSF81271">
    <property type="entry name" value="TGS-like"/>
    <property type="match status" value="1"/>
</dbReference>
<dbReference type="KEGG" id="alq:C7Y71_003435"/>
<comment type="similarity">
    <text evidence="1">Belongs to the RelA/SpoT family.</text>
</comment>
<dbReference type="InterPro" id="IPR045865">
    <property type="entry name" value="ACT-like_dom_sf"/>
</dbReference>
<dbReference type="CDD" id="cd01668">
    <property type="entry name" value="TGS_RSH"/>
    <property type="match status" value="1"/>
</dbReference>
<dbReference type="OrthoDB" id="9805041at2"/>
<dbReference type="RefSeq" id="WP_111898558.1">
    <property type="nucleotide sequence ID" value="NZ_CP033459.1"/>
</dbReference>
<dbReference type="Pfam" id="PF13328">
    <property type="entry name" value="HD_4"/>
    <property type="match status" value="1"/>
</dbReference>
<feature type="domain" description="TGS" evidence="3">
    <location>
        <begin position="394"/>
        <end position="456"/>
    </location>
</feature>
<dbReference type="Proteomes" id="UP000249375">
    <property type="component" value="Chromosome"/>
</dbReference>
<keyword evidence="5" id="KW-1185">Reference proteome</keyword>
<dbReference type="PANTHER" id="PTHR21262:SF31">
    <property type="entry name" value="GTP PYROPHOSPHOKINASE"/>
    <property type="match status" value="1"/>
</dbReference>
<dbReference type="InterPro" id="IPR012675">
    <property type="entry name" value="Beta-grasp_dom_sf"/>
</dbReference>
<dbReference type="GO" id="GO:0015969">
    <property type="term" value="P:guanosine tetraphosphate metabolic process"/>
    <property type="evidence" value="ECO:0007669"/>
    <property type="project" value="InterPro"/>
</dbReference>
<protein>
    <submittedName>
        <fullName evidence="4">Bifunctional (P)ppGpp synthetase/guanosine-3',5'-bis(Diphosphate) 3'-pyrophosphohydrolase</fullName>
    </submittedName>
</protein>
<dbReference type="AlphaFoldDB" id="A0A5P8E5E1"/>
<dbReference type="SUPFAM" id="SSF55021">
    <property type="entry name" value="ACT-like"/>
    <property type="match status" value="1"/>
</dbReference>
<dbReference type="InterPro" id="IPR033655">
    <property type="entry name" value="TGS_RelA/SpoT"/>
</dbReference>
<dbReference type="InterPro" id="IPR045600">
    <property type="entry name" value="RelA/SpoT_AH_RIS"/>
</dbReference>
<keyword evidence="4" id="KW-0378">Hydrolase</keyword>
<dbReference type="CDD" id="cd05399">
    <property type="entry name" value="NT_Rel-Spo_like"/>
    <property type="match status" value="1"/>
</dbReference>
<dbReference type="Pfam" id="PF13291">
    <property type="entry name" value="ACT_4"/>
    <property type="match status" value="1"/>
</dbReference>
<gene>
    <name evidence="4" type="ORF">C7Y71_003435</name>
</gene>
<dbReference type="Gene3D" id="3.30.460.10">
    <property type="entry name" value="Beta Polymerase, domain 2"/>
    <property type="match status" value="1"/>
</dbReference>
<dbReference type="PROSITE" id="PS51880">
    <property type="entry name" value="TGS"/>
    <property type="match status" value="1"/>
</dbReference>
<dbReference type="Gene3D" id="3.30.70.260">
    <property type="match status" value="1"/>
</dbReference>
<evidence type="ECO:0000313" key="5">
    <source>
        <dbReference type="Proteomes" id="UP000249375"/>
    </source>
</evidence>
<dbReference type="InterPro" id="IPR007685">
    <property type="entry name" value="RelA_SpoT"/>
</dbReference>
<dbReference type="GO" id="GO:0005886">
    <property type="term" value="C:plasma membrane"/>
    <property type="evidence" value="ECO:0007669"/>
    <property type="project" value="TreeGrafter"/>
</dbReference>
<name>A0A5P8E5E1_9BACT</name>
<dbReference type="PROSITE" id="PS51671">
    <property type="entry name" value="ACT"/>
    <property type="match status" value="1"/>
</dbReference>
<dbReference type="Gene3D" id="1.10.3210.10">
    <property type="entry name" value="Hypothetical protein af1432"/>
    <property type="match status" value="1"/>
</dbReference>
<dbReference type="InterPro" id="IPR012676">
    <property type="entry name" value="TGS-like"/>
</dbReference>
<dbReference type="Pfam" id="PF04607">
    <property type="entry name" value="RelA_SpoT"/>
    <property type="match status" value="1"/>
</dbReference>
<evidence type="ECO:0000259" key="2">
    <source>
        <dbReference type="PROSITE" id="PS51671"/>
    </source>
</evidence>